<dbReference type="KEGG" id="aay:WYH_02089"/>
<dbReference type="PROSITE" id="PS51186">
    <property type="entry name" value="GNAT"/>
    <property type="match status" value="1"/>
</dbReference>
<dbReference type="RefSeq" id="WP_046903761.1">
    <property type="nucleotide sequence ID" value="NZ_CP011452.2"/>
</dbReference>
<dbReference type="CDD" id="cd04301">
    <property type="entry name" value="NAT_SF"/>
    <property type="match status" value="1"/>
</dbReference>
<dbReference type="InterPro" id="IPR000182">
    <property type="entry name" value="GNAT_dom"/>
</dbReference>
<sequence>MRCCLVRSEQPGDEAPIGALTEAAFSASRHGHNGEKQLVEQLRISGDLALSLVAVNMDLAIIGHCAFSPVSFSDETPGWFALGPISVIPLRQHSGIGSNLLEEGLERLRQMGARGCIVVGDPEFYGRFGFAHDPALTLPILPDQDQEYLLRLTLEGPPPKGTVQLAPAFYELG</sequence>
<dbReference type="PATRIC" id="fig|1267766.3.peg.2113"/>
<evidence type="ECO:0000313" key="1">
    <source>
        <dbReference type="EMBL" id="AKH43123.1"/>
    </source>
</evidence>
<dbReference type="AlphaFoldDB" id="A0A0F7KRM7"/>
<dbReference type="STRING" id="1267766.WYH_02089"/>
<organism evidence="1 2">
    <name type="scientific">Croceibacterium atlanticum</name>
    <dbReference type="NCBI Taxonomy" id="1267766"/>
    <lineage>
        <taxon>Bacteria</taxon>
        <taxon>Pseudomonadati</taxon>
        <taxon>Pseudomonadota</taxon>
        <taxon>Alphaproteobacteria</taxon>
        <taxon>Sphingomonadales</taxon>
        <taxon>Erythrobacteraceae</taxon>
        <taxon>Croceibacterium</taxon>
    </lineage>
</organism>
<dbReference type="Gene3D" id="3.40.630.30">
    <property type="match status" value="1"/>
</dbReference>
<dbReference type="EMBL" id="CP011452">
    <property type="protein sequence ID" value="AKH43123.1"/>
    <property type="molecule type" value="Genomic_DNA"/>
</dbReference>
<reference evidence="1" key="1">
    <citation type="submission" date="2015-05" db="EMBL/GenBank/DDBJ databases">
        <title>The complete genome of Altererythrobacter atlanticus strain 26DY36.</title>
        <authorList>
            <person name="Wu Y.-H."/>
            <person name="Cheng H."/>
            <person name="Wu X.-W."/>
        </authorList>
    </citation>
    <scope>NUCLEOTIDE SEQUENCE [LARGE SCALE GENOMIC DNA]</scope>
    <source>
        <strain evidence="1">26DY36</strain>
    </source>
</reference>
<dbReference type="Proteomes" id="UP000034392">
    <property type="component" value="Chromosome"/>
</dbReference>
<dbReference type="OrthoDB" id="9797178at2"/>
<evidence type="ECO:0000313" key="2">
    <source>
        <dbReference type="Proteomes" id="UP000034392"/>
    </source>
</evidence>
<name>A0A0F7KRM7_9SPHN</name>
<dbReference type="SUPFAM" id="SSF55729">
    <property type="entry name" value="Acyl-CoA N-acyltransferases (Nat)"/>
    <property type="match status" value="1"/>
</dbReference>
<dbReference type="GO" id="GO:0016747">
    <property type="term" value="F:acyltransferase activity, transferring groups other than amino-acyl groups"/>
    <property type="evidence" value="ECO:0007669"/>
    <property type="project" value="InterPro"/>
</dbReference>
<accession>A0A0F7KRM7</accession>
<gene>
    <name evidence="1" type="ORF">WYH_02089</name>
</gene>
<protein>
    <submittedName>
        <fullName evidence="1">Acetyltransferase (GNAT) family protein</fullName>
    </submittedName>
</protein>
<dbReference type="Pfam" id="PF00583">
    <property type="entry name" value="Acetyltransf_1"/>
    <property type="match status" value="1"/>
</dbReference>
<proteinExistence type="predicted"/>
<keyword evidence="2" id="KW-1185">Reference proteome</keyword>
<dbReference type="InterPro" id="IPR016181">
    <property type="entry name" value="Acyl_CoA_acyltransferase"/>
</dbReference>